<feature type="compositionally biased region" description="Polar residues" evidence="1">
    <location>
        <begin position="82"/>
        <end position="92"/>
    </location>
</feature>
<evidence type="ECO:0000259" key="2">
    <source>
        <dbReference type="Pfam" id="PF13919"/>
    </source>
</evidence>
<evidence type="ECO:0000313" key="3">
    <source>
        <dbReference type="EMBL" id="CAG8536258.1"/>
    </source>
</evidence>
<dbReference type="AlphaFoldDB" id="A0A9N9AN47"/>
<name>A0A9N9AN47_9GLOM</name>
<organism evidence="3 4">
    <name type="scientific">Paraglomus brasilianum</name>
    <dbReference type="NCBI Taxonomy" id="144538"/>
    <lineage>
        <taxon>Eukaryota</taxon>
        <taxon>Fungi</taxon>
        <taxon>Fungi incertae sedis</taxon>
        <taxon>Mucoromycota</taxon>
        <taxon>Glomeromycotina</taxon>
        <taxon>Glomeromycetes</taxon>
        <taxon>Paraglomerales</taxon>
        <taxon>Paraglomeraceae</taxon>
        <taxon>Paraglomus</taxon>
    </lineage>
</organism>
<accession>A0A9N9AN47</accession>
<evidence type="ECO:0000256" key="1">
    <source>
        <dbReference type="SAM" id="MobiDB-lite"/>
    </source>
</evidence>
<dbReference type="OrthoDB" id="2289918at2759"/>
<feature type="domain" description="ASX DEUBAD" evidence="2">
    <location>
        <begin position="134"/>
        <end position="312"/>
    </location>
</feature>
<feature type="region of interest" description="Disordered" evidence="1">
    <location>
        <begin position="50"/>
        <end position="124"/>
    </location>
</feature>
<sequence>MRQSKSHNLRNRPQLRNTSKTRKRHVRKRSKTDELSDHVVIDDIFSPLHNATRLSDDNDSSDDSELSSWGSSSAQKRRKPRQSVSAEIQQEATVEEVQANNQNESSSLSSNTLTKEQNGDSWRRSTRLLHRAEDTSPEKQTDSKNIVNEANYTRMTDEQKARLHRLIPSIDLVPVGTSSQGTLDLGATVMELEKSCKDYDNSVQTKVEHMGTSDSNDQKPAPSVMEEAKPININENDASTTPPHQPTIKHVLRPYFFHDVIYKECVTEFQEQLYNGECTEEYKATVRKAREDYLNSDVVEPWKDLEFEKQWGDLSFDPRTQIAGDSASIALTDMALAKLIRENDILFYERCFNKVDVKVVSRVRVISINKRSGALTVVDEKDPALVFDDIVKPTALETQIIDEDGRVPKDRRPNGNAFRSIKLIRNGKNLGSLFHIRKEYFYKAIGGQKD</sequence>
<dbReference type="Proteomes" id="UP000789739">
    <property type="component" value="Unassembled WGS sequence"/>
</dbReference>
<keyword evidence="4" id="KW-1185">Reference proteome</keyword>
<feature type="region of interest" description="Disordered" evidence="1">
    <location>
        <begin position="1"/>
        <end position="34"/>
    </location>
</feature>
<reference evidence="3" key="1">
    <citation type="submission" date="2021-06" db="EMBL/GenBank/DDBJ databases">
        <authorList>
            <person name="Kallberg Y."/>
            <person name="Tangrot J."/>
            <person name="Rosling A."/>
        </authorList>
    </citation>
    <scope>NUCLEOTIDE SEQUENCE</scope>
    <source>
        <strain evidence="3">BR232B</strain>
    </source>
</reference>
<feature type="compositionally biased region" description="Basic residues" evidence="1">
    <location>
        <begin position="19"/>
        <end position="30"/>
    </location>
</feature>
<dbReference type="Pfam" id="PF13919">
    <property type="entry name" value="ASXH"/>
    <property type="match status" value="1"/>
</dbReference>
<gene>
    <name evidence="3" type="ORF">PBRASI_LOCUS4361</name>
</gene>
<proteinExistence type="predicted"/>
<comment type="caution">
    <text evidence="3">The sequence shown here is derived from an EMBL/GenBank/DDBJ whole genome shotgun (WGS) entry which is preliminary data.</text>
</comment>
<feature type="compositionally biased region" description="Low complexity" evidence="1">
    <location>
        <begin position="100"/>
        <end position="111"/>
    </location>
</feature>
<dbReference type="InterPro" id="IPR028020">
    <property type="entry name" value="ASX_DEUBAD_dom"/>
</dbReference>
<evidence type="ECO:0000313" key="4">
    <source>
        <dbReference type="Proteomes" id="UP000789739"/>
    </source>
</evidence>
<protein>
    <submittedName>
        <fullName evidence="3">2114_t:CDS:1</fullName>
    </submittedName>
</protein>
<feature type="compositionally biased region" description="Basic residues" evidence="1">
    <location>
        <begin position="1"/>
        <end position="10"/>
    </location>
</feature>
<dbReference type="EMBL" id="CAJVPI010000447">
    <property type="protein sequence ID" value="CAG8536258.1"/>
    <property type="molecule type" value="Genomic_DNA"/>
</dbReference>